<dbReference type="SMART" id="SM00935">
    <property type="entry name" value="OmpH"/>
    <property type="match status" value="1"/>
</dbReference>
<dbReference type="Pfam" id="PF03938">
    <property type="entry name" value="OmpH"/>
    <property type="match status" value="1"/>
</dbReference>
<evidence type="ECO:0000256" key="1">
    <source>
        <dbReference type="ARBA" id="ARBA00009091"/>
    </source>
</evidence>
<protein>
    <submittedName>
        <fullName evidence="4">Periplasmic chaperone for outer membrane proteins Skp</fullName>
    </submittedName>
</protein>
<dbReference type="PANTHER" id="PTHR35089:SF1">
    <property type="entry name" value="CHAPERONE PROTEIN SKP"/>
    <property type="match status" value="1"/>
</dbReference>
<dbReference type="SUPFAM" id="SSF111384">
    <property type="entry name" value="OmpH-like"/>
    <property type="match status" value="1"/>
</dbReference>
<dbReference type="GO" id="GO:0050821">
    <property type="term" value="P:protein stabilization"/>
    <property type="evidence" value="ECO:0007669"/>
    <property type="project" value="TreeGrafter"/>
</dbReference>
<evidence type="ECO:0000256" key="3">
    <source>
        <dbReference type="SAM" id="Coils"/>
    </source>
</evidence>
<keyword evidence="2" id="KW-0732">Signal</keyword>
<dbReference type="InterPro" id="IPR005632">
    <property type="entry name" value="Chaperone_Skp"/>
</dbReference>
<gene>
    <name evidence="4" type="ORF">SAMN05444274_104318</name>
</gene>
<evidence type="ECO:0000256" key="2">
    <source>
        <dbReference type="ARBA" id="ARBA00022729"/>
    </source>
</evidence>
<dbReference type="STRING" id="1484053.SAMN05444274_104318"/>
<dbReference type="EMBL" id="FQUM01000004">
    <property type="protein sequence ID" value="SHF29321.1"/>
    <property type="molecule type" value="Genomic_DNA"/>
</dbReference>
<comment type="similarity">
    <text evidence="1">Belongs to the Skp family.</text>
</comment>
<dbReference type="Gene3D" id="3.30.910.20">
    <property type="entry name" value="Skp domain"/>
    <property type="match status" value="1"/>
</dbReference>
<accession>A0A1M5AGC0</accession>
<sequence>MISFNEKYLAMKKLILTLTILTLFSGITFAQKFGFIDSGYILENIPSFRAAQEQLNQLSSQYQKELESMHAEIEQMYQDFQAESVLLSEDMKRKREDVIISKEKDYKQLQRKYFGPDGDLFQKRQGLVKPIQDDIFTAVQEIANEGSYAVIFDKADGTTLFFTNPRYDLSDQVLQKLGYK</sequence>
<keyword evidence="5" id="KW-1185">Reference proteome</keyword>
<dbReference type="InterPro" id="IPR024930">
    <property type="entry name" value="Skp_dom_sf"/>
</dbReference>
<keyword evidence="3" id="KW-0175">Coiled coil</keyword>
<reference evidence="4 5" key="1">
    <citation type="submission" date="2016-11" db="EMBL/GenBank/DDBJ databases">
        <authorList>
            <person name="Jaros S."/>
            <person name="Januszkiewicz K."/>
            <person name="Wedrychowicz H."/>
        </authorList>
    </citation>
    <scope>NUCLEOTIDE SEQUENCE [LARGE SCALE GENOMIC DNA]</scope>
    <source>
        <strain evidence="4 5">DSM 26910</strain>
    </source>
</reference>
<dbReference type="AlphaFoldDB" id="A0A1M5AGC0"/>
<proteinExistence type="inferred from homology"/>
<dbReference type="GO" id="GO:0005829">
    <property type="term" value="C:cytosol"/>
    <property type="evidence" value="ECO:0007669"/>
    <property type="project" value="TreeGrafter"/>
</dbReference>
<dbReference type="Proteomes" id="UP000184164">
    <property type="component" value="Unassembled WGS sequence"/>
</dbReference>
<name>A0A1M5AGC0_9BACT</name>
<organism evidence="4 5">
    <name type="scientific">Mariniphaga anaerophila</name>
    <dbReference type="NCBI Taxonomy" id="1484053"/>
    <lineage>
        <taxon>Bacteria</taxon>
        <taxon>Pseudomonadati</taxon>
        <taxon>Bacteroidota</taxon>
        <taxon>Bacteroidia</taxon>
        <taxon>Marinilabiliales</taxon>
        <taxon>Prolixibacteraceae</taxon>
        <taxon>Mariniphaga</taxon>
    </lineage>
</organism>
<evidence type="ECO:0000313" key="5">
    <source>
        <dbReference type="Proteomes" id="UP000184164"/>
    </source>
</evidence>
<feature type="coiled-coil region" evidence="3">
    <location>
        <begin position="48"/>
        <end position="83"/>
    </location>
</feature>
<evidence type="ECO:0000313" key="4">
    <source>
        <dbReference type="EMBL" id="SHF29321.1"/>
    </source>
</evidence>
<dbReference type="PANTHER" id="PTHR35089">
    <property type="entry name" value="CHAPERONE PROTEIN SKP"/>
    <property type="match status" value="1"/>
</dbReference>
<dbReference type="GO" id="GO:0051082">
    <property type="term" value="F:unfolded protein binding"/>
    <property type="evidence" value="ECO:0007669"/>
    <property type="project" value="InterPro"/>
</dbReference>